<keyword evidence="5" id="KW-0677">Repeat</keyword>
<feature type="compositionally biased region" description="Low complexity" evidence="13">
    <location>
        <begin position="183"/>
        <end position="206"/>
    </location>
</feature>
<keyword evidence="4 11" id="KW-0479">Metal-binding</keyword>
<dbReference type="GO" id="GO:0006396">
    <property type="term" value="P:RNA processing"/>
    <property type="evidence" value="ECO:0007669"/>
    <property type="project" value="InterPro"/>
</dbReference>
<evidence type="ECO:0000256" key="5">
    <source>
        <dbReference type="ARBA" id="ARBA00022737"/>
    </source>
</evidence>
<keyword evidence="8 11" id="KW-0694">RNA-binding</keyword>
<dbReference type="InterPro" id="IPR001876">
    <property type="entry name" value="Znf_RanBP2"/>
</dbReference>
<evidence type="ECO:0000256" key="11">
    <source>
        <dbReference type="PIRNR" id="PIRNR037956"/>
    </source>
</evidence>
<feature type="compositionally biased region" description="Acidic residues" evidence="13">
    <location>
        <begin position="147"/>
        <end position="158"/>
    </location>
</feature>
<feature type="compositionally biased region" description="Acidic residues" evidence="13">
    <location>
        <begin position="120"/>
        <end position="137"/>
    </location>
</feature>
<dbReference type="PANTHER" id="PTHR12999">
    <property type="entry name" value="ZINC FINGER RAN-BINDING DOMAIN-CONTAINING PROTEIN 2 ZRANB2-RELATED"/>
    <property type="match status" value="1"/>
</dbReference>
<feature type="compositionally biased region" description="Basic residues" evidence="13">
    <location>
        <begin position="269"/>
        <end position="283"/>
    </location>
</feature>
<dbReference type="Proteomes" id="UP001162480">
    <property type="component" value="Chromosome 4"/>
</dbReference>
<evidence type="ECO:0000256" key="6">
    <source>
        <dbReference type="ARBA" id="ARBA00022771"/>
    </source>
</evidence>
<dbReference type="PROSITE" id="PS01358">
    <property type="entry name" value="ZF_RANBP2_1"/>
    <property type="match status" value="1"/>
</dbReference>
<comment type="subcellular location">
    <subcellularLocation>
        <location evidence="1 11">Nucleus</location>
    </subcellularLocation>
</comment>
<proteinExistence type="inferred from homology"/>
<keyword evidence="7 11" id="KW-0862">Zinc</keyword>
<feature type="compositionally biased region" description="Low complexity" evidence="13">
    <location>
        <begin position="214"/>
        <end position="250"/>
    </location>
</feature>
<dbReference type="GO" id="GO:0001530">
    <property type="term" value="F:lipopolysaccharide binding"/>
    <property type="evidence" value="ECO:0007669"/>
    <property type="project" value="TreeGrafter"/>
</dbReference>
<evidence type="ECO:0000256" key="2">
    <source>
        <dbReference type="ARBA" id="ARBA00017543"/>
    </source>
</evidence>
<dbReference type="InterPro" id="IPR036443">
    <property type="entry name" value="Znf_RanBP2_sf"/>
</dbReference>
<dbReference type="PANTHER" id="PTHR12999:SF17">
    <property type="entry name" value="ZINC FINGER RAN-BINDING DOMAIN-CONTAINING PROTEIN 2"/>
    <property type="match status" value="1"/>
</dbReference>
<dbReference type="FunFam" id="4.10.1060.10:FF:000004">
    <property type="entry name" value="Zinc finger Ran-binding domain-containing protein 2"/>
    <property type="match status" value="1"/>
</dbReference>
<dbReference type="SUPFAM" id="SSF90209">
    <property type="entry name" value="Ran binding protein zinc finger-like"/>
    <property type="match status" value="1"/>
</dbReference>
<dbReference type="GO" id="GO:0005634">
    <property type="term" value="C:nucleus"/>
    <property type="evidence" value="ECO:0007669"/>
    <property type="project" value="UniProtKB-SubCell"/>
</dbReference>
<evidence type="ECO:0000256" key="7">
    <source>
        <dbReference type="ARBA" id="ARBA00022833"/>
    </source>
</evidence>
<evidence type="ECO:0000313" key="16">
    <source>
        <dbReference type="Proteomes" id="UP001162480"/>
    </source>
</evidence>
<comment type="similarity">
    <text evidence="10 11">Belongs to the ZRANB2 family.</text>
</comment>
<evidence type="ECO:0000259" key="14">
    <source>
        <dbReference type="PROSITE" id="PS50199"/>
    </source>
</evidence>
<feature type="region of interest" description="Disordered" evidence="13">
    <location>
        <begin position="81"/>
        <end position="283"/>
    </location>
</feature>
<dbReference type="Pfam" id="PF00641">
    <property type="entry name" value="Zn_ribbon_RanBP"/>
    <property type="match status" value="1"/>
</dbReference>
<keyword evidence="6 12" id="KW-0863">Zinc-finger</keyword>
<dbReference type="Gene3D" id="4.10.1060.10">
    <property type="entry name" value="Zinc finger, RanBP2-type"/>
    <property type="match status" value="1"/>
</dbReference>
<evidence type="ECO:0000313" key="15">
    <source>
        <dbReference type="EMBL" id="CAI9721117.1"/>
    </source>
</evidence>
<keyword evidence="16" id="KW-1185">Reference proteome</keyword>
<evidence type="ECO:0000256" key="12">
    <source>
        <dbReference type="PROSITE-ProRule" id="PRU00322"/>
    </source>
</evidence>
<evidence type="ECO:0000256" key="1">
    <source>
        <dbReference type="ARBA" id="ARBA00004123"/>
    </source>
</evidence>
<evidence type="ECO:0000256" key="8">
    <source>
        <dbReference type="ARBA" id="ARBA00022884"/>
    </source>
</evidence>
<protein>
    <recommendedName>
        <fullName evidence="2 11">Zinc finger Ran-binding domain-containing protein 2</fullName>
    </recommendedName>
</protein>
<reference evidence="15" key="1">
    <citation type="submission" date="2023-08" db="EMBL/GenBank/DDBJ databases">
        <authorList>
            <person name="Alioto T."/>
            <person name="Alioto T."/>
            <person name="Gomez Garrido J."/>
        </authorList>
    </citation>
    <scope>NUCLEOTIDE SEQUENCE</scope>
</reference>
<evidence type="ECO:0000256" key="4">
    <source>
        <dbReference type="ARBA" id="ARBA00022723"/>
    </source>
</evidence>
<evidence type="ECO:0000256" key="13">
    <source>
        <dbReference type="SAM" id="MobiDB-lite"/>
    </source>
</evidence>
<dbReference type="AlphaFoldDB" id="A0AA36F1M3"/>
<accession>A0AA36F1M3</accession>
<evidence type="ECO:0000256" key="3">
    <source>
        <dbReference type="ARBA" id="ARBA00022553"/>
    </source>
</evidence>
<keyword evidence="9 11" id="KW-0539">Nucleus</keyword>
<gene>
    <name evidence="15" type="ORF">OCTVUL_1B017179</name>
</gene>
<sequence length="283" mass="31847">MDKKEIVSYKKGGTEIGKAMAEKSRGLFSADDWQCKSCGNVNWARRTACNMCNAPKYGRIEPRTGYGGGYMERDEVVEYIKRNESDDEYDEFGRKKKKFRKADDEKDKATIPKDTARSVDEDDNKEEEEDDEDEDGAGDVSKYKLDSEEDEEDDDEDGDLSKYKLVDSEEENDKSKSRKSRSRSSSSRSSSRSASSYSSSSGSGSRSRSRSRSYSRSPSSSSSRSSRSSSQRSQSRSISRSRSRSSSVSSATSDQQIASERGQSDEKRKRQSHRRNCSGSRSR</sequence>
<dbReference type="EMBL" id="OX597817">
    <property type="protein sequence ID" value="CAI9721117.1"/>
    <property type="molecule type" value="Genomic_DNA"/>
</dbReference>
<feature type="compositionally biased region" description="Basic and acidic residues" evidence="13">
    <location>
        <begin position="101"/>
        <end position="119"/>
    </location>
</feature>
<dbReference type="PIRSF" id="PIRSF037956">
    <property type="entry name" value="UCP037956_ZnF_Ran"/>
    <property type="match status" value="1"/>
</dbReference>
<organism evidence="15 16">
    <name type="scientific">Octopus vulgaris</name>
    <name type="common">Common octopus</name>
    <dbReference type="NCBI Taxonomy" id="6645"/>
    <lineage>
        <taxon>Eukaryota</taxon>
        <taxon>Metazoa</taxon>
        <taxon>Spiralia</taxon>
        <taxon>Lophotrochozoa</taxon>
        <taxon>Mollusca</taxon>
        <taxon>Cephalopoda</taxon>
        <taxon>Coleoidea</taxon>
        <taxon>Octopodiformes</taxon>
        <taxon>Octopoda</taxon>
        <taxon>Incirrata</taxon>
        <taxon>Octopodidae</taxon>
        <taxon>Octopus</taxon>
    </lineage>
</organism>
<dbReference type="SMART" id="SM00547">
    <property type="entry name" value="ZnF_RBZ"/>
    <property type="match status" value="1"/>
</dbReference>
<name>A0AA36F1M3_OCTVU</name>
<dbReference type="PROSITE" id="PS50199">
    <property type="entry name" value="ZF_RANBP2_2"/>
    <property type="match status" value="1"/>
</dbReference>
<dbReference type="GO" id="GO:0003723">
    <property type="term" value="F:RNA binding"/>
    <property type="evidence" value="ECO:0007669"/>
    <property type="project" value="UniProtKB-KW"/>
</dbReference>
<evidence type="ECO:0000256" key="10">
    <source>
        <dbReference type="ARBA" id="ARBA00025731"/>
    </source>
</evidence>
<keyword evidence="3" id="KW-0597">Phosphoprotein</keyword>
<dbReference type="InterPro" id="IPR017337">
    <property type="entry name" value="ZRANB2"/>
</dbReference>
<evidence type="ECO:0000256" key="9">
    <source>
        <dbReference type="ARBA" id="ARBA00023242"/>
    </source>
</evidence>
<dbReference type="GO" id="GO:0008270">
    <property type="term" value="F:zinc ion binding"/>
    <property type="evidence" value="ECO:0007669"/>
    <property type="project" value="UniProtKB-KW"/>
</dbReference>
<feature type="domain" description="RanBP2-type" evidence="14">
    <location>
        <begin position="29"/>
        <end position="58"/>
    </location>
</feature>